<dbReference type="PIRSF" id="PIRSF011576">
    <property type="entry name" value="YabP"/>
    <property type="match status" value="1"/>
</dbReference>
<proteinExistence type="predicted"/>
<dbReference type="InterPro" id="IPR038705">
    <property type="entry name" value="YabP_sf"/>
</dbReference>
<feature type="region of interest" description="Disordered" evidence="1">
    <location>
        <begin position="1"/>
        <end position="22"/>
    </location>
</feature>
<dbReference type="InterPro" id="IPR022476">
    <property type="entry name" value="Spore_YabP/YqfC"/>
</dbReference>
<sequence>MEQSSGSKQNLGSKQNQITKPHKLVLDNRKRTNLTGIEDVVEFDTTQIVLESSMGMLVIKGADLKITRLSIEKGEADIDGSVDSVIYSQIKNYGEKGKSVLKRMFS</sequence>
<dbReference type="Gene3D" id="2.60.40.2000">
    <property type="match status" value="1"/>
</dbReference>
<dbReference type="Proteomes" id="UP000284598">
    <property type="component" value="Unassembled WGS sequence"/>
</dbReference>
<name>A0A413S4D4_9FIRM</name>
<feature type="compositionally biased region" description="Polar residues" evidence="1">
    <location>
        <begin position="1"/>
        <end position="19"/>
    </location>
</feature>
<dbReference type="InterPro" id="IPR012504">
    <property type="entry name" value="Spore_YabP"/>
</dbReference>
<gene>
    <name evidence="2" type="primary">yabP</name>
    <name evidence="2" type="ORF">DW929_01915</name>
</gene>
<dbReference type="NCBIfam" id="TIGR02892">
    <property type="entry name" value="spore_yabP"/>
    <property type="match status" value="1"/>
</dbReference>
<comment type="caution">
    <text evidence="2">The sequence shown here is derived from an EMBL/GenBank/DDBJ whole genome shotgun (WGS) entry which is preliminary data.</text>
</comment>
<dbReference type="AlphaFoldDB" id="A0A413S4D4"/>
<evidence type="ECO:0000313" key="2">
    <source>
        <dbReference type="EMBL" id="RHA56631.1"/>
    </source>
</evidence>
<dbReference type="RefSeq" id="WP_118024692.1">
    <property type="nucleotide sequence ID" value="NZ_JANGEU010000005.1"/>
</dbReference>
<organism evidence="2 3">
    <name type="scientific">Eubacterium ventriosum</name>
    <dbReference type="NCBI Taxonomy" id="39496"/>
    <lineage>
        <taxon>Bacteria</taxon>
        <taxon>Bacillati</taxon>
        <taxon>Bacillota</taxon>
        <taxon>Clostridia</taxon>
        <taxon>Eubacteriales</taxon>
        <taxon>Eubacteriaceae</taxon>
        <taxon>Eubacterium</taxon>
    </lineage>
</organism>
<reference evidence="2 3" key="1">
    <citation type="submission" date="2018-08" db="EMBL/GenBank/DDBJ databases">
        <title>A genome reference for cultivated species of the human gut microbiota.</title>
        <authorList>
            <person name="Zou Y."/>
            <person name="Xue W."/>
            <person name="Luo G."/>
        </authorList>
    </citation>
    <scope>NUCLEOTIDE SEQUENCE [LARGE SCALE GENOMIC DNA]</scope>
    <source>
        <strain evidence="2 3">AM43-2</strain>
    </source>
</reference>
<accession>A0A413S4D4</accession>
<dbReference type="EMBL" id="QSFO01000002">
    <property type="protein sequence ID" value="RHA56631.1"/>
    <property type="molecule type" value="Genomic_DNA"/>
</dbReference>
<protein>
    <submittedName>
        <fullName evidence="2">Sporulation protein YabP</fullName>
    </submittedName>
</protein>
<dbReference type="GO" id="GO:0030435">
    <property type="term" value="P:sporulation resulting in formation of a cellular spore"/>
    <property type="evidence" value="ECO:0007669"/>
    <property type="project" value="InterPro"/>
</dbReference>
<dbReference type="Pfam" id="PF07873">
    <property type="entry name" value="YabP"/>
    <property type="match status" value="1"/>
</dbReference>
<evidence type="ECO:0000256" key="1">
    <source>
        <dbReference type="SAM" id="MobiDB-lite"/>
    </source>
</evidence>
<evidence type="ECO:0000313" key="3">
    <source>
        <dbReference type="Proteomes" id="UP000284598"/>
    </source>
</evidence>